<dbReference type="InterPro" id="IPR040079">
    <property type="entry name" value="Glutathione_S-Trfase"/>
</dbReference>
<dbReference type="InterPro" id="IPR026928">
    <property type="entry name" value="FAX/IsoI-like"/>
</dbReference>
<evidence type="ECO:0000313" key="4">
    <source>
        <dbReference type="Proteomes" id="UP001176471"/>
    </source>
</evidence>
<evidence type="ECO:0000313" key="3">
    <source>
        <dbReference type="EMBL" id="MDO7837315.1"/>
    </source>
</evidence>
<name>A0ABT8ZS01_9SPHN</name>
<dbReference type="InterPro" id="IPR033468">
    <property type="entry name" value="Metaxin_GST"/>
</dbReference>
<dbReference type="SUPFAM" id="SSF52833">
    <property type="entry name" value="Thioredoxin-like"/>
    <property type="match status" value="1"/>
</dbReference>
<comment type="caution">
    <text evidence="3">The sequence shown here is derived from an EMBL/GenBank/DDBJ whole genome shotgun (WGS) entry which is preliminary data.</text>
</comment>
<dbReference type="SUPFAM" id="SSF47616">
    <property type="entry name" value="GST C-terminal domain-like"/>
    <property type="match status" value="1"/>
</dbReference>
<accession>A0ABT8ZS01</accession>
<dbReference type="SFLD" id="SFLDG01200">
    <property type="entry name" value="SUF1.1"/>
    <property type="match status" value="1"/>
</dbReference>
<protein>
    <submittedName>
        <fullName evidence="3">Glutathione S-transferase family protein</fullName>
    </submittedName>
</protein>
<evidence type="ECO:0000259" key="1">
    <source>
        <dbReference type="Pfam" id="PF17171"/>
    </source>
</evidence>
<reference evidence="3" key="1">
    <citation type="submission" date="2023-07" db="EMBL/GenBank/DDBJ databases">
        <title>Bacterial whole genome sequence for Sphingobium sp. HBC34.</title>
        <authorList>
            <person name="Le V."/>
            <person name="Ko S.-R."/>
            <person name="Ahn C.-Y."/>
            <person name="Oh H.-M."/>
        </authorList>
    </citation>
    <scope>NUCLEOTIDE SEQUENCE</scope>
    <source>
        <strain evidence="3">HBC34</strain>
    </source>
</reference>
<dbReference type="CDD" id="cd03080">
    <property type="entry name" value="GST_N_Metaxin_like"/>
    <property type="match status" value="1"/>
</dbReference>
<feature type="domain" description="Thioredoxin-like fold" evidence="2">
    <location>
        <begin position="18"/>
        <end position="114"/>
    </location>
</feature>
<dbReference type="Pfam" id="PF17172">
    <property type="entry name" value="GST_N_4"/>
    <property type="match status" value="1"/>
</dbReference>
<dbReference type="InterPro" id="IPR036249">
    <property type="entry name" value="Thioredoxin-like_sf"/>
</dbReference>
<evidence type="ECO:0000259" key="2">
    <source>
        <dbReference type="Pfam" id="PF17172"/>
    </source>
</evidence>
<dbReference type="SFLD" id="SFLDS00019">
    <property type="entry name" value="Glutathione_Transferase_(cytos"/>
    <property type="match status" value="1"/>
</dbReference>
<dbReference type="Proteomes" id="UP001176471">
    <property type="component" value="Unassembled WGS sequence"/>
</dbReference>
<gene>
    <name evidence="3" type="ORF">Q4610_19905</name>
</gene>
<dbReference type="EMBL" id="JAUQOM010000021">
    <property type="protein sequence ID" value="MDO7837315.1"/>
    <property type="molecule type" value="Genomic_DNA"/>
</dbReference>
<dbReference type="RefSeq" id="WP_304537614.1">
    <property type="nucleotide sequence ID" value="NZ_JAUQOM010000021.1"/>
</dbReference>
<dbReference type="PANTHER" id="PTHR12289:SF41">
    <property type="entry name" value="FAILED AXON CONNECTIONS-RELATED"/>
    <property type="match status" value="1"/>
</dbReference>
<dbReference type="InterPro" id="IPR012336">
    <property type="entry name" value="Thioredoxin-like_fold"/>
</dbReference>
<dbReference type="PANTHER" id="PTHR12289">
    <property type="entry name" value="METAXIN RELATED"/>
    <property type="match status" value="1"/>
</dbReference>
<dbReference type="Gene3D" id="3.40.30.10">
    <property type="entry name" value="Glutaredoxin"/>
    <property type="match status" value="1"/>
</dbReference>
<feature type="domain" description="Metaxin glutathione S-transferase" evidence="1">
    <location>
        <begin position="161"/>
        <end position="221"/>
    </location>
</feature>
<dbReference type="SFLD" id="SFLDG01180">
    <property type="entry name" value="SUF1"/>
    <property type="match status" value="1"/>
</dbReference>
<dbReference type="Pfam" id="PF17171">
    <property type="entry name" value="GST_C_6"/>
    <property type="match status" value="1"/>
</dbReference>
<dbReference type="InterPro" id="IPR050931">
    <property type="entry name" value="Mito_Protein_Transport_Metaxin"/>
</dbReference>
<organism evidence="3 4">
    <name type="scientific">Sphingobium cyanobacteriorum</name>
    <dbReference type="NCBI Taxonomy" id="3063954"/>
    <lineage>
        <taxon>Bacteria</taxon>
        <taxon>Pseudomonadati</taxon>
        <taxon>Pseudomonadota</taxon>
        <taxon>Alphaproteobacteria</taxon>
        <taxon>Sphingomonadales</taxon>
        <taxon>Sphingomonadaceae</taxon>
        <taxon>Sphingobium</taxon>
    </lineage>
</organism>
<sequence length="234" mass="26033">MIILYGFGPDFGLPEISPFVTKTQVHLAMAGLPFEKRIGDFRHAPKGQLPYIEVDGRSVGDSTFIRDVIEAQSGVDLDAALSPVERAHAWAIERMMENHFLWAGVAERWLHPANFERGPGKWLSGAPAEFRAATQQRMRDTIHAVGIGRHNEAEIVQLAGRSLEAVSAILGQKIFLFGDRPCAADATLFAILAAALTPYFDGPIRDRAESHPNLVRYVDRMMARHFPDHPWRVG</sequence>
<proteinExistence type="predicted"/>
<dbReference type="InterPro" id="IPR036282">
    <property type="entry name" value="Glutathione-S-Trfase_C_sf"/>
</dbReference>
<keyword evidence="4" id="KW-1185">Reference proteome</keyword>
<dbReference type="Gene3D" id="1.20.1050.10">
    <property type="match status" value="1"/>
</dbReference>
<dbReference type="CDD" id="cd03193">
    <property type="entry name" value="GST_C_Metaxin"/>
    <property type="match status" value="1"/>
</dbReference>